<dbReference type="WBParaSite" id="SMRG1_86490.1">
    <property type="protein sequence ID" value="SMRG1_86490.1"/>
    <property type="gene ID" value="SMRG1_86490"/>
</dbReference>
<feature type="compositionally biased region" description="Basic and acidic residues" evidence="1">
    <location>
        <begin position="89"/>
        <end position="98"/>
    </location>
</feature>
<dbReference type="Proteomes" id="UP000050790">
    <property type="component" value="Unassembled WGS sequence"/>
</dbReference>
<accession>A0AA85AIS1</accession>
<organism evidence="2 3">
    <name type="scientific">Schistosoma margrebowiei</name>
    <dbReference type="NCBI Taxonomy" id="48269"/>
    <lineage>
        <taxon>Eukaryota</taxon>
        <taxon>Metazoa</taxon>
        <taxon>Spiralia</taxon>
        <taxon>Lophotrochozoa</taxon>
        <taxon>Platyhelminthes</taxon>
        <taxon>Trematoda</taxon>
        <taxon>Digenea</taxon>
        <taxon>Strigeidida</taxon>
        <taxon>Schistosomatoidea</taxon>
        <taxon>Schistosomatidae</taxon>
        <taxon>Schistosoma</taxon>
    </lineage>
</organism>
<protein>
    <submittedName>
        <fullName evidence="3">Uncharacterized protein</fullName>
    </submittedName>
</protein>
<evidence type="ECO:0000313" key="3">
    <source>
        <dbReference type="WBParaSite" id="SMRG1_86490.1"/>
    </source>
</evidence>
<name>A0AA85AIS1_9TREM</name>
<feature type="region of interest" description="Disordered" evidence="1">
    <location>
        <begin position="75"/>
        <end position="122"/>
    </location>
</feature>
<proteinExistence type="predicted"/>
<feature type="compositionally biased region" description="Low complexity" evidence="1">
    <location>
        <begin position="75"/>
        <end position="86"/>
    </location>
</feature>
<reference evidence="3" key="1">
    <citation type="submission" date="2023-11" db="UniProtKB">
        <authorList>
            <consortium name="WormBaseParasite"/>
        </authorList>
    </citation>
    <scope>IDENTIFICATION</scope>
</reference>
<evidence type="ECO:0000313" key="2">
    <source>
        <dbReference type="Proteomes" id="UP000050790"/>
    </source>
</evidence>
<sequence>MFHYVLFINYLFNWFITIDIFIAEPNQDLYELRRRYPSQFLALVTNYLGFLVFTSEELDQIREILVKDAKQSQTTTLTSSTTSTTTVKTDLETNKSEVNDNNNSSNSNNTNENNSKTQYTPRNMLSRLREQKQNVSKGNEINHWYTVVNAIIRFMLRNKNYIRQSCIVL</sequence>
<feature type="compositionally biased region" description="Low complexity" evidence="1">
    <location>
        <begin position="99"/>
        <end position="117"/>
    </location>
</feature>
<dbReference type="AlphaFoldDB" id="A0AA85AIS1"/>
<evidence type="ECO:0000256" key="1">
    <source>
        <dbReference type="SAM" id="MobiDB-lite"/>
    </source>
</evidence>